<sequence>MNAIVVNDNIPSPSGGGQGGGSRVEGQPAVVARAAPTPTLPQGGRGLLSRTGWAGFLIALALVCGVAPLLNLVVPEGSAFHLSDYAVSLVGKIMCYAICALAMDLIWGYTGILSLGHGLFFALGGYVMGMYLMRQIGRDGNYQSELPDFMVFLDWKELPWHWALSDSFIATLVLVVAVPGLLAFVFGFFAFRSRIKGVYFSIITQALTFAAMLLFFRNETGFGGNNGFTDFKRILGVTIATPQTRMVLFVLTGVVLLAFFLFSRWLVTAKFGRVLQAVRDAESRVMFCGYNPVRYKLTIWVISAMMCGVAGALYVPQVGIINPGEMSPANSIEIAVWTAVGGRATLVGPIVGAFLVNGAKSWLTVTAPEFWLYFLGALFIAVTLFMPQGIVGLLRRRKDAP</sequence>
<proteinExistence type="predicted"/>
<dbReference type="NCBIfam" id="TIGR03408">
    <property type="entry name" value="urea_trans_UrtC"/>
    <property type="match status" value="1"/>
</dbReference>
<dbReference type="PANTHER" id="PTHR30482:SF4">
    <property type="entry name" value="SLR1201 PROTEIN"/>
    <property type="match status" value="1"/>
</dbReference>
<protein>
    <submittedName>
        <fullName evidence="8">Urea ABC transporter permease subunit UrtC</fullName>
    </submittedName>
</protein>
<keyword evidence="3 7" id="KW-0812">Transmembrane</keyword>
<organism evidence="8 9">
    <name type="scientific">Ramlibacter rhizophilus</name>
    <dbReference type="NCBI Taxonomy" id="1781167"/>
    <lineage>
        <taxon>Bacteria</taxon>
        <taxon>Pseudomonadati</taxon>
        <taxon>Pseudomonadota</taxon>
        <taxon>Betaproteobacteria</taxon>
        <taxon>Burkholderiales</taxon>
        <taxon>Comamonadaceae</taxon>
        <taxon>Ramlibacter</taxon>
    </lineage>
</organism>
<feature type="transmembrane region" description="Helical" evidence="7">
    <location>
        <begin position="297"/>
        <end position="315"/>
    </location>
</feature>
<reference evidence="8 9" key="1">
    <citation type="submission" date="2019-03" db="EMBL/GenBank/DDBJ databases">
        <title>Ramlibacter rhizophilus CCTCC AB2015357, whole genome shotgun sequence.</title>
        <authorList>
            <person name="Zhang X."/>
            <person name="Feng G."/>
            <person name="Zhu H."/>
        </authorList>
    </citation>
    <scope>NUCLEOTIDE SEQUENCE [LARGE SCALE GENOMIC DNA]</scope>
    <source>
        <strain evidence="8 9">CCTCC AB2015357</strain>
    </source>
</reference>
<dbReference type="AlphaFoldDB" id="A0A4Z0BT86"/>
<feature type="transmembrane region" description="Helical" evidence="7">
    <location>
        <begin position="114"/>
        <end position="133"/>
    </location>
</feature>
<feature type="transmembrane region" description="Helical" evidence="7">
    <location>
        <begin position="370"/>
        <end position="394"/>
    </location>
</feature>
<dbReference type="PANTHER" id="PTHR30482">
    <property type="entry name" value="HIGH-AFFINITY BRANCHED-CHAIN AMINO ACID TRANSPORT SYSTEM PERMEASE"/>
    <property type="match status" value="1"/>
</dbReference>
<feature type="transmembrane region" description="Helical" evidence="7">
    <location>
        <begin position="246"/>
        <end position="267"/>
    </location>
</feature>
<dbReference type="InterPro" id="IPR043428">
    <property type="entry name" value="LivM-like"/>
</dbReference>
<dbReference type="InterPro" id="IPR017778">
    <property type="entry name" value="ABC_transptr_urea_perm_UrtC"/>
</dbReference>
<comment type="subcellular location">
    <subcellularLocation>
        <location evidence="1">Cell membrane</location>
        <topology evidence="1">Multi-pass membrane protein</topology>
    </subcellularLocation>
</comment>
<dbReference type="Pfam" id="PF02653">
    <property type="entry name" value="BPD_transp_2"/>
    <property type="match status" value="1"/>
</dbReference>
<accession>A0A4Z0BT86</accession>
<evidence type="ECO:0000256" key="7">
    <source>
        <dbReference type="SAM" id="Phobius"/>
    </source>
</evidence>
<feature type="region of interest" description="Disordered" evidence="6">
    <location>
        <begin position="1"/>
        <end position="25"/>
    </location>
</feature>
<evidence type="ECO:0000256" key="2">
    <source>
        <dbReference type="ARBA" id="ARBA00022475"/>
    </source>
</evidence>
<feature type="transmembrane region" description="Helical" evidence="7">
    <location>
        <begin position="198"/>
        <end position="216"/>
    </location>
</feature>
<keyword evidence="2" id="KW-1003">Cell membrane</keyword>
<evidence type="ECO:0000313" key="9">
    <source>
        <dbReference type="Proteomes" id="UP000297564"/>
    </source>
</evidence>
<dbReference type="InterPro" id="IPR001851">
    <property type="entry name" value="ABC_transp_permease"/>
</dbReference>
<name>A0A4Z0BT86_9BURK</name>
<evidence type="ECO:0000313" key="8">
    <source>
        <dbReference type="EMBL" id="TFZ01684.1"/>
    </source>
</evidence>
<evidence type="ECO:0000256" key="4">
    <source>
        <dbReference type="ARBA" id="ARBA00022989"/>
    </source>
</evidence>
<keyword evidence="9" id="KW-1185">Reference proteome</keyword>
<dbReference type="GO" id="GO:0015658">
    <property type="term" value="F:branched-chain amino acid transmembrane transporter activity"/>
    <property type="evidence" value="ECO:0007669"/>
    <property type="project" value="InterPro"/>
</dbReference>
<dbReference type="CDD" id="cd06581">
    <property type="entry name" value="TM_PBP1_LivM_like"/>
    <property type="match status" value="1"/>
</dbReference>
<feature type="compositionally biased region" description="Gly residues" evidence="6">
    <location>
        <begin position="14"/>
        <end position="23"/>
    </location>
</feature>
<evidence type="ECO:0000256" key="5">
    <source>
        <dbReference type="ARBA" id="ARBA00023136"/>
    </source>
</evidence>
<feature type="transmembrane region" description="Helical" evidence="7">
    <location>
        <begin position="53"/>
        <end position="73"/>
    </location>
</feature>
<dbReference type="OrthoDB" id="9034298at2"/>
<keyword evidence="4 7" id="KW-1133">Transmembrane helix</keyword>
<keyword evidence="5 7" id="KW-0472">Membrane</keyword>
<comment type="caution">
    <text evidence="8">The sequence shown here is derived from an EMBL/GenBank/DDBJ whole genome shotgun (WGS) entry which is preliminary data.</text>
</comment>
<feature type="transmembrane region" description="Helical" evidence="7">
    <location>
        <begin position="85"/>
        <end position="107"/>
    </location>
</feature>
<evidence type="ECO:0000256" key="6">
    <source>
        <dbReference type="SAM" id="MobiDB-lite"/>
    </source>
</evidence>
<evidence type="ECO:0000256" key="1">
    <source>
        <dbReference type="ARBA" id="ARBA00004651"/>
    </source>
</evidence>
<dbReference type="EMBL" id="SMLL01000003">
    <property type="protein sequence ID" value="TFZ01684.1"/>
    <property type="molecule type" value="Genomic_DNA"/>
</dbReference>
<gene>
    <name evidence="8" type="primary">urtC</name>
    <name evidence="8" type="ORF">EZ242_07470</name>
</gene>
<evidence type="ECO:0000256" key="3">
    <source>
        <dbReference type="ARBA" id="ARBA00022692"/>
    </source>
</evidence>
<dbReference type="Proteomes" id="UP000297564">
    <property type="component" value="Unassembled WGS sequence"/>
</dbReference>
<dbReference type="GO" id="GO:0005886">
    <property type="term" value="C:plasma membrane"/>
    <property type="evidence" value="ECO:0007669"/>
    <property type="project" value="UniProtKB-SubCell"/>
</dbReference>
<feature type="transmembrane region" description="Helical" evidence="7">
    <location>
        <begin position="168"/>
        <end position="191"/>
    </location>
</feature>